<dbReference type="SUPFAM" id="SSF53474">
    <property type="entry name" value="alpha/beta-Hydrolases"/>
    <property type="match status" value="1"/>
</dbReference>
<dbReference type="EMBL" id="NAJQ01000864">
    <property type="protein sequence ID" value="TKA64167.1"/>
    <property type="molecule type" value="Genomic_DNA"/>
</dbReference>
<dbReference type="OrthoDB" id="449091at2759"/>
<sequence>MLGSRIWTLYTQYSAALQQAVGIASKDVDANVRPIYQFAEDWQVLGPFQIGTREAVWGADPLELHGGFRALEYSEQAMFKSSSAFNATVQWSTLKAKLSDPRQTQQASADLSVDFSHIDWRSLQDVYGWPALQWQGWARGEIFVQQGVGTITLALHAEHVLEFWVDGKHYFGGDWYGYGRAASTLHLQPGRHRIDIRLVRDVRRDGANDEPVVNVRLRMQGQGALVQAVLPETNGGYNPYNGILVSDIVGDANGPFASPYASVTLRNDAQVDAHVYSVEANHNQCEAEFVGSAPIELVAGQTRPIAFRIACIPPAVGRGPLRVTFKYHLGDVQLTRLIFAYALPPVRDLYAPQKMTFMHPGGMVSYAVLRPPSLNAHCETGSNVSAPVLLALHGAGLEADSDIVRHALDDLPDLCAWTLFPTGVTPWSGDDWHTWGFADVEAAIAAIPDWIKQVGWEGPGVDVDRWLVTGHSNGGQGVWYALTHRPDKIIAAAALSGYSSIQNYVPYSLWRTADPAKTAVVQSAMNSYRHELLLENVKGIPIVQQHGEKDDNVPPYHSRLLSQMIEQAGAVSDYFELPGEPHWWDGVITTEPLKHFLRQHLNTGGPAIDKAPINLRAFTVVSAGQGTVAKHGVEIQQLLNPGQLGKLHVEYDPLTLACFISVSNVQSFRIPPWFQDCDFIDIRGQRLAELPVSETSGTVLTQHNNGTWLYSSPEPTLPPRQGRQLGALDAVLGTHGAFYITHLSPAAQHVALQVSRNLCQYFGADTTITDNYHEAKAANGSNLITIAIGTDLPASTESPIAFLDSRLEIKDEHYYSSLHAYPATNHLAAVWLRSLPDERLELVVWGADEEGLEIAARLVPLMTGTGQPDFIVADQTMLWKGLEGTLALGYFDVWWEVSKNSYFT</sequence>
<dbReference type="STRING" id="329884.A0A4U0WMU6"/>
<dbReference type="GO" id="GO:0006508">
    <property type="term" value="P:proteolysis"/>
    <property type="evidence" value="ECO:0007669"/>
    <property type="project" value="InterPro"/>
</dbReference>
<dbReference type="InterPro" id="IPR050955">
    <property type="entry name" value="Plant_Biomass_Hydrol_Est"/>
</dbReference>
<proteinExistence type="predicted"/>
<comment type="caution">
    <text evidence="3">The sequence shown here is derived from an EMBL/GenBank/DDBJ whole genome shotgun (WGS) entry which is preliminary data.</text>
</comment>
<dbReference type="PANTHER" id="PTHR43037:SF4">
    <property type="entry name" value="PEPTIDASE S9 PROLYL OLIGOPEPTIDASE CATALYTIC DOMAIN-CONTAINING PROTEIN"/>
    <property type="match status" value="1"/>
</dbReference>
<gene>
    <name evidence="3" type="ORF">B0A55_10713</name>
</gene>
<dbReference type="Gene3D" id="3.40.50.1820">
    <property type="entry name" value="alpha/beta hydrolase"/>
    <property type="match status" value="1"/>
</dbReference>
<dbReference type="InterPro" id="IPR029058">
    <property type="entry name" value="AB_hydrolase_fold"/>
</dbReference>
<evidence type="ECO:0000313" key="3">
    <source>
        <dbReference type="EMBL" id="TKA64167.1"/>
    </source>
</evidence>
<dbReference type="InterPro" id="IPR001375">
    <property type="entry name" value="Peptidase_S9_cat"/>
</dbReference>
<reference evidence="3 4" key="1">
    <citation type="submission" date="2017-03" db="EMBL/GenBank/DDBJ databases">
        <title>Genomes of endolithic fungi from Antarctica.</title>
        <authorList>
            <person name="Coleine C."/>
            <person name="Masonjones S."/>
            <person name="Stajich J.E."/>
        </authorList>
    </citation>
    <scope>NUCLEOTIDE SEQUENCE [LARGE SCALE GENOMIC DNA]</scope>
    <source>
        <strain evidence="3 4">CCFEE 5184</strain>
    </source>
</reference>
<protein>
    <recommendedName>
        <fullName evidence="2">Peptidase S9 prolyl oligopeptidase catalytic domain-containing protein</fullName>
    </recommendedName>
</protein>
<dbReference type="PANTHER" id="PTHR43037">
    <property type="entry name" value="UNNAMED PRODUCT-RELATED"/>
    <property type="match status" value="1"/>
</dbReference>
<evidence type="ECO:0000313" key="4">
    <source>
        <dbReference type="Proteomes" id="UP000309340"/>
    </source>
</evidence>
<dbReference type="Pfam" id="PF00326">
    <property type="entry name" value="Peptidase_S9"/>
    <property type="match status" value="1"/>
</dbReference>
<organism evidence="3 4">
    <name type="scientific">Friedmanniomyces simplex</name>
    <dbReference type="NCBI Taxonomy" id="329884"/>
    <lineage>
        <taxon>Eukaryota</taxon>
        <taxon>Fungi</taxon>
        <taxon>Dikarya</taxon>
        <taxon>Ascomycota</taxon>
        <taxon>Pezizomycotina</taxon>
        <taxon>Dothideomycetes</taxon>
        <taxon>Dothideomycetidae</taxon>
        <taxon>Mycosphaerellales</taxon>
        <taxon>Teratosphaeriaceae</taxon>
        <taxon>Friedmanniomyces</taxon>
    </lineage>
</organism>
<feature type="domain" description="Peptidase S9 prolyl oligopeptidase catalytic" evidence="2">
    <location>
        <begin position="451"/>
        <end position="601"/>
    </location>
</feature>
<keyword evidence="1" id="KW-0732">Signal</keyword>
<evidence type="ECO:0000256" key="1">
    <source>
        <dbReference type="ARBA" id="ARBA00022729"/>
    </source>
</evidence>
<dbReference type="AlphaFoldDB" id="A0A4U0WMU6"/>
<name>A0A4U0WMU6_9PEZI</name>
<dbReference type="Proteomes" id="UP000309340">
    <property type="component" value="Unassembled WGS sequence"/>
</dbReference>
<dbReference type="GO" id="GO:0008236">
    <property type="term" value="F:serine-type peptidase activity"/>
    <property type="evidence" value="ECO:0007669"/>
    <property type="project" value="InterPro"/>
</dbReference>
<accession>A0A4U0WMU6</accession>
<keyword evidence="4" id="KW-1185">Reference proteome</keyword>
<evidence type="ECO:0000259" key="2">
    <source>
        <dbReference type="Pfam" id="PF00326"/>
    </source>
</evidence>